<protein>
    <submittedName>
        <fullName evidence="3">DUF5709 domain-containing protein</fullName>
    </submittedName>
</protein>
<dbReference type="EMBL" id="JAPKFM010000004">
    <property type="protein sequence ID" value="MCX2963747.1"/>
    <property type="molecule type" value="Genomic_DNA"/>
</dbReference>
<dbReference type="Proteomes" id="UP001143347">
    <property type="component" value="Unassembled WGS sequence"/>
</dbReference>
<feature type="compositionally biased region" description="Acidic residues" evidence="1">
    <location>
        <begin position="165"/>
        <end position="174"/>
    </location>
</feature>
<evidence type="ECO:0000259" key="2">
    <source>
        <dbReference type="Pfam" id="PF18970"/>
    </source>
</evidence>
<accession>A0A9X3I3K4</accession>
<evidence type="ECO:0000256" key="1">
    <source>
        <dbReference type="SAM" id="MobiDB-lite"/>
    </source>
</evidence>
<evidence type="ECO:0000313" key="3">
    <source>
        <dbReference type="EMBL" id="MCX2963747.1"/>
    </source>
</evidence>
<evidence type="ECO:0000313" key="4">
    <source>
        <dbReference type="Proteomes" id="UP001143347"/>
    </source>
</evidence>
<feature type="compositionally biased region" description="Acidic residues" evidence="1">
    <location>
        <begin position="74"/>
        <end position="94"/>
    </location>
</feature>
<comment type="caution">
    <text evidence="3">The sequence shown here is derived from an EMBL/GenBank/DDBJ whole genome shotgun (WGS) entry which is preliminary data.</text>
</comment>
<feature type="region of interest" description="Disordered" evidence="1">
    <location>
        <begin position="1"/>
        <end position="149"/>
    </location>
</feature>
<proteinExistence type="predicted"/>
<dbReference type="InterPro" id="IPR043763">
    <property type="entry name" value="DUF5709"/>
</dbReference>
<dbReference type="Pfam" id="PF18970">
    <property type="entry name" value="DUF5709"/>
    <property type="match status" value="1"/>
</dbReference>
<sequence>MEPVSDIGSTPEGSDGEYSLDDDDQLQPEDTLVDRGVDDVLDEGYSPPDHQPSGARHGLTEREQRDGETLDERLAEEEADIGATDPLDDIEAEENVAKRWRSHESDRSDDFEGDEQAGDGRSGRLVAPDEGSGVDREKDAVAGDVGIDGAGASAEEAAMHYIAADEVEWSDESDSTAGGSGRSDS</sequence>
<gene>
    <name evidence="3" type="ORF">OSB52_06525</name>
</gene>
<organism evidence="3 4">
    <name type="scientific">Gordonia aquimaris</name>
    <dbReference type="NCBI Taxonomy" id="2984863"/>
    <lineage>
        <taxon>Bacteria</taxon>
        <taxon>Bacillati</taxon>
        <taxon>Actinomycetota</taxon>
        <taxon>Actinomycetes</taxon>
        <taxon>Mycobacteriales</taxon>
        <taxon>Gordoniaceae</taxon>
        <taxon>Gordonia</taxon>
    </lineage>
</organism>
<reference evidence="3" key="1">
    <citation type="submission" date="2022-10" db="EMBL/GenBank/DDBJ databases">
        <title>WGS of marine actinomycetes from Thailand.</title>
        <authorList>
            <person name="Thawai C."/>
        </authorList>
    </citation>
    <scope>NUCLEOTIDE SEQUENCE</scope>
    <source>
        <strain evidence="3">SW21</strain>
    </source>
</reference>
<feature type="region of interest" description="Disordered" evidence="1">
    <location>
        <begin position="163"/>
        <end position="185"/>
    </location>
</feature>
<keyword evidence="4" id="KW-1185">Reference proteome</keyword>
<feature type="domain" description="DUF5709" evidence="2">
    <location>
        <begin position="116"/>
        <end position="162"/>
    </location>
</feature>
<dbReference type="AlphaFoldDB" id="A0A9X3I3K4"/>
<name>A0A9X3I3K4_9ACTN</name>
<feature type="compositionally biased region" description="Basic and acidic residues" evidence="1">
    <location>
        <begin position="58"/>
        <end position="73"/>
    </location>
</feature>
<feature type="compositionally biased region" description="Acidic residues" evidence="1">
    <location>
        <begin position="14"/>
        <end position="27"/>
    </location>
</feature>